<keyword evidence="2" id="KW-0378">Hydrolase</keyword>
<reference evidence="6" key="1">
    <citation type="submission" date="2025-08" db="UniProtKB">
        <authorList>
            <consortium name="RefSeq"/>
        </authorList>
    </citation>
    <scope>IDENTIFICATION</scope>
</reference>
<dbReference type="InterPro" id="IPR036691">
    <property type="entry name" value="Endo/exonu/phosph_ase_sf"/>
</dbReference>
<dbReference type="FunFam" id="3.60.10.10:FF:000053">
    <property type="entry name" value="Type IV inositol polyphosphate 5-phosphatase 9"/>
    <property type="match status" value="1"/>
</dbReference>
<dbReference type="Gene3D" id="3.60.10.10">
    <property type="entry name" value="Endonuclease/exonuclease/phosphatase"/>
    <property type="match status" value="1"/>
</dbReference>
<dbReference type="PANTHER" id="PTHR45666:SF18">
    <property type="entry name" value="TYPE IV INOSITOL POLYPHOSPHATE 5-PHOSPHATASE 9"/>
    <property type="match status" value="1"/>
</dbReference>
<feature type="region of interest" description="Disordered" evidence="3">
    <location>
        <begin position="1"/>
        <end position="20"/>
    </location>
</feature>
<dbReference type="InterPro" id="IPR045849">
    <property type="entry name" value="IP5P_plant"/>
</dbReference>
<organism evidence="5 6">
    <name type="scientific">Dioscorea cayennensis subsp. rotundata</name>
    <name type="common">White Guinea yam</name>
    <name type="synonym">Dioscorea rotundata</name>
    <dbReference type="NCBI Taxonomy" id="55577"/>
    <lineage>
        <taxon>Eukaryota</taxon>
        <taxon>Viridiplantae</taxon>
        <taxon>Streptophyta</taxon>
        <taxon>Embryophyta</taxon>
        <taxon>Tracheophyta</taxon>
        <taxon>Spermatophyta</taxon>
        <taxon>Magnoliopsida</taxon>
        <taxon>Liliopsida</taxon>
        <taxon>Dioscoreales</taxon>
        <taxon>Dioscoreaceae</taxon>
        <taxon>Dioscorea</taxon>
    </lineage>
</organism>
<dbReference type="AlphaFoldDB" id="A0AB40CZI7"/>
<dbReference type="SMART" id="SM00128">
    <property type="entry name" value="IPPc"/>
    <property type="match status" value="1"/>
</dbReference>
<evidence type="ECO:0000256" key="2">
    <source>
        <dbReference type="ARBA" id="ARBA00022801"/>
    </source>
</evidence>
<sequence>MPSSSSVLSSPSSMKDKQKKGEVMWPRLVANKLLGRQLGSYSFMADYPSFDIMQEMEDLNSISNPKKIFNHKDTQKYKVFVSTWNVGGVPPTDNLELEDWLDTKNNAYDIYVLGFQEIVPLSAKNVLGAEKSKVAMKWNSLIRATLNKSLSNSQRCEELKVGERVKVYPVKDGCKFTTQDFRCIISKQMVGIFVSVWVRGDLRRFIGYPSVSCVGCGIMSCLGNKGSVSVRFRLHETSFCFVCCHLASGGKEGDEMLRNSDAVEIFSRTGFPRGPFLDQPKKILDHDRVVLFGDLNYRISLPEESTRSLVAQKEWNTLLEKDQLRGEVSEGRAFDGWHEGPILFSPTYKYYPNSDEYYGCIQRKKGEKKRSPAWCDRILWRGNGLKQCLYDRCEAKLSDHRPVRAIFTAEVEVLRSANSLKSFFMSDRFHHIQDPLELFSNEDYSLNRRSSLEL</sequence>
<dbReference type="SUPFAM" id="SSF56219">
    <property type="entry name" value="DNase I-like"/>
    <property type="match status" value="1"/>
</dbReference>
<dbReference type="Proteomes" id="UP001515500">
    <property type="component" value="Chromosome 18"/>
</dbReference>
<dbReference type="InterPro" id="IPR000300">
    <property type="entry name" value="IPPc"/>
</dbReference>
<accession>A0AB40CZI7</accession>
<name>A0AB40CZI7_DIOCR</name>
<feature type="domain" description="Inositol polyphosphate-related phosphatase" evidence="4">
    <location>
        <begin position="75"/>
        <end position="415"/>
    </location>
</feature>
<dbReference type="RefSeq" id="XP_039145315.1">
    <property type="nucleotide sequence ID" value="XM_039289381.1"/>
</dbReference>
<feature type="compositionally biased region" description="Low complexity" evidence="3">
    <location>
        <begin position="1"/>
        <end position="13"/>
    </location>
</feature>
<dbReference type="PANTHER" id="PTHR45666">
    <property type="entry name" value="TYPE IV INOSITOL POLYPHOSPHATE 5-PHOSPHATASE 9"/>
    <property type="match status" value="1"/>
</dbReference>
<evidence type="ECO:0000256" key="1">
    <source>
        <dbReference type="ARBA" id="ARBA00010768"/>
    </source>
</evidence>
<dbReference type="Pfam" id="PF22669">
    <property type="entry name" value="Exo_endo_phos2"/>
    <property type="match status" value="1"/>
</dbReference>
<gene>
    <name evidence="6" type="primary">LOC120282550</name>
</gene>
<keyword evidence="5" id="KW-1185">Reference proteome</keyword>
<dbReference type="GeneID" id="120282550"/>
<proteinExistence type="inferred from homology"/>
<evidence type="ECO:0000259" key="4">
    <source>
        <dbReference type="SMART" id="SM00128"/>
    </source>
</evidence>
<dbReference type="GO" id="GO:0004439">
    <property type="term" value="F:phosphatidylinositol-4,5-bisphosphate 5-phosphatase activity"/>
    <property type="evidence" value="ECO:0007669"/>
    <property type="project" value="TreeGrafter"/>
</dbReference>
<dbReference type="GO" id="GO:0046856">
    <property type="term" value="P:phosphatidylinositol dephosphorylation"/>
    <property type="evidence" value="ECO:0007669"/>
    <property type="project" value="InterPro"/>
</dbReference>
<comment type="similarity">
    <text evidence="1">Belongs to the inositol polyphosphate 5-phosphatase family.</text>
</comment>
<evidence type="ECO:0000256" key="3">
    <source>
        <dbReference type="SAM" id="MobiDB-lite"/>
    </source>
</evidence>
<evidence type="ECO:0000313" key="6">
    <source>
        <dbReference type="RefSeq" id="XP_039145315.1"/>
    </source>
</evidence>
<dbReference type="GO" id="GO:0034485">
    <property type="term" value="F:phosphatidylinositol-3,4,5-trisphosphate 5-phosphatase activity"/>
    <property type="evidence" value="ECO:0007669"/>
    <property type="project" value="TreeGrafter"/>
</dbReference>
<protein>
    <submittedName>
        <fullName evidence="6">Type IV inositol polyphosphate 5-phosphatase 9-like</fullName>
    </submittedName>
</protein>
<evidence type="ECO:0000313" key="5">
    <source>
        <dbReference type="Proteomes" id="UP001515500"/>
    </source>
</evidence>
<dbReference type="GO" id="GO:0004445">
    <property type="term" value="F:inositol-polyphosphate 5-phosphatase activity"/>
    <property type="evidence" value="ECO:0007669"/>
    <property type="project" value="InterPro"/>
</dbReference>